<feature type="compositionally biased region" description="Basic residues" evidence="1">
    <location>
        <begin position="211"/>
        <end position="228"/>
    </location>
</feature>
<organism evidence="2 3">
    <name type="scientific">Macrostomum lignano</name>
    <dbReference type="NCBI Taxonomy" id="282301"/>
    <lineage>
        <taxon>Eukaryota</taxon>
        <taxon>Metazoa</taxon>
        <taxon>Spiralia</taxon>
        <taxon>Lophotrochozoa</taxon>
        <taxon>Platyhelminthes</taxon>
        <taxon>Rhabditophora</taxon>
        <taxon>Macrostomorpha</taxon>
        <taxon>Macrostomida</taxon>
        <taxon>Macrostomidae</taxon>
        <taxon>Macrostomum</taxon>
    </lineage>
</organism>
<feature type="region of interest" description="Disordered" evidence="1">
    <location>
        <begin position="197"/>
        <end position="228"/>
    </location>
</feature>
<keyword evidence="2" id="KW-1185">Reference proteome</keyword>
<feature type="compositionally biased region" description="Low complexity" evidence="1">
    <location>
        <begin position="197"/>
        <end position="210"/>
    </location>
</feature>
<dbReference type="WBParaSite" id="snap_masked-unitig_36964-processed-gene-0.3-mRNA-1">
    <property type="protein sequence ID" value="snap_masked-unitig_36964-processed-gene-0.3-mRNA-1"/>
    <property type="gene ID" value="snap_masked-unitig_36964-processed-gene-0.3"/>
</dbReference>
<dbReference type="Proteomes" id="UP000095280">
    <property type="component" value="Unplaced"/>
</dbReference>
<name>A0A1I8JPC8_9PLAT</name>
<reference evidence="3" key="1">
    <citation type="submission" date="2016-11" db="UniProtKB">
        <authorList>
            <consortium name="WormBaseParasite"/>
        </authorList>
    </citation>
    <scope>IDENTIFICATION</scope>
</reference>
<accession>A0A1I8JPC8</accession>
<evidence type="ECO:0000313" key="2">
    <source>
        <dbReference type="Proteomes" id="UP000095280"/>
    </source>
</evidence>
<dbReference type="AlphaFoldDB" id="A0A1I8JPC8"/>
<evidence type="ECO:0000313" key="3">
    <source>
        <dbReference type="WBParaSite" id="snap_masked-unitig_36964-processed-gene-0.3-mRNA-1"/>
    </source>
</evidence>
<evidence type="ECO:0000256" key="1">
    <source>
        <dbReference type="SAM" id="MobiDB-lite"/>
    </source>
</evidence>
<sequence>TCLSRLPLKSFASLEALWSSRVLKTAAYLLEVGSGIEKLPNLRAAILQGALKLIHRGLAAFGISDIPADNFYLTDIVCCLCQDLVHHIKLRNLRTSLLAEMSELLAAVALSLASFAPDNPGGRCLDAGTACVLREACLNALLRARRSCMPPGVAGQLVDRLLRCCLARLWCCAPACLSDGRGDPALALRHLLTRGPSAVPSGPGHAPPGHRAGRRIPRCRRSSSRRSRRDRLRTVQQLFRRYFIDSLSCRGLGCHRRRCYRRHPAGVPPVARRSGFLRQCLSEVLEFRSELCRHAGRLDEIFVETFRFFSIVWNAWVVACFEVEQLPLARPMLSSSQTSKALLQQRPQHGPSRLAWPPTYFSRDLLTAVMNGLQCARLRPGRIGAAADAGFSDNGHDAASAELLDSLVHCTDLRPRGVFAFLYIASLSSESSGVCQRSLAWIGCSSPVAIHLLSLMTPLRLCLALQSAQPANIRDMVRMRNEEATVRALASRFRVSTAPQEPPPLTRRPLRCPRLRTAHFLHQPGGLRGPPARKFLPVVAHLRAGRRAAPPRAGRERLAAGRRPARQPMTWSCCATVWQFGCRIAAFRLGRGERRGRQADKGPCCPAIPPPPSGIMPALICVESGTAELRYSFLRQLKSSCNTATR</sequence>
<proteinExistence type="predicted"/>
<protein>
    <submittedName>
        <fullName evidence="3">DUF2428 domain-containing protein</fullName>
    </submittedName>
</protein>